<evidence type="ECO:0000313" key="16">
    <source>
        <dbReference type="Proteomes" id="UP001151760"/>
    </source>
</evidence>
<accession>A0ABQ5BEI5</accession>
<reference evidence="15" key="1">
    <citation type="journal article" date="2022" name="Int. J. Mol. Sci.">
        <title>Draft Genome of Tanacetum Coccineum: Genomic Comparison of Closely Related Tanacetum-Family Plants.</title>
        <authorList>
            <person name="Yamashiro T."/>
            <person name="Shiraishi A."/>
            <person name="Nakayama K."/>
            <person name="Satake H."/>
        </authorList>
    </citation>
    <scope>NUCLEOTIDE SEQUENCE</scope>
</reference>
<feature type="compositionally biased region" description="Basic and acidic residues" evidence="11">
    <location>
        <begin position="475"/>
        <end position="485"/>
    </location>
</feature>
<feature type="domain" description="GAG-pre-integrase" evidence="13">
    <location>
        <begin position="173"/>
        <end position="246"/>
    </location>
</feature>
<feature type="domain" description="Reverse transcriptase Ty1/copia-type" evidence="12">
    <location>
        <begin position="633"/>
        <end position="703"/>
    </location>
</feature>
<dbReference type="Pfam" id="PF13976">
    <property type="entry name" value="gag_pre-integrs"/>
    <property type="match status" value="1"/>
</dbReference>
<keyword evidence="6" id="KW-0229">DNA integration</keyword>
<dbReference type="InterPro" id="IPR039537">
    <property type="entry name" value="Retrotran_Ty1/copia-like"/>
</dbReference>
<keyword evidence="8" id="KW-0239">DNA-directed DNA polymerase</keyword>
<name>A0ABQ5BEI5_9ASTR</name>
<evidence type="ECO:0000256" key="4">
    <source>
        <dbReference type="ARBA" id="ARBA00022801"/>
    </source>
</evidence>
<dbReference type="Gene3D" id="3.30.420.10">
    <property type="entry name" value="Ribonuclease H-like superfamily/Ribonuclease H"/>
    <property type="match status" value="1"/>
</dbReference>
<evidence type="ECO:0000256" key="6">
    <source>
        <dbReference type="ARBA" id="ARBA00022908"/>
    </source>
</evidence>
<keyword evidence="8" id="KW-0808">Transferase</keyword>
<feature type="domain" description="Retroviral polymerase SH3-like" evidence="14">
    <location>
        <begin position="376"/>
        <end position="429"/>
    </location>
</feature>
<dbReference type="InterPro" id="IPR013103">
    <property type="entry name" value="RVT_2"/>
</dbReference>
<evidence type="ECO:0000259" key="13">
    <source>
        <dbReference type="Pfam" id="PF13976"/>
    </source>
</evidence>
<evidence type="ECO:0000256" key="2">
    <source>
        <dbReference type="ARBA" id="ARBA00022723"/>
    </source>
</evidence>
<proteinExistence type="predicted"/>
<dbReference type="GO" id="GO:0003964">
    <property type="term" value="F:RNA-directed DNA polymerase activity"/>
    <property type="evidence" value="ECO:0007669"/>
    <property type="project" value="UniProtKB-KW"/>
</dbReference>
<keyword evidence="5" id="KW-0460">Magnesium</keyword>
<evidence type="ECO:0000313" key="15">
    <source>
        <dbReference type="EMBL" id="GJT12512.1"/>
    </source>
</evidence>
<evidence type="ECO:0000256" key="9">
    <source>
        <dbReference type="ARBA" id="ARBA00023172"/>
    </source>
</evidence>
<evidence type="ECO:0000256" key="7">
    <source>
        <dbReference type="ARBA" id="ARBA00022918"/>
    </source>
</evidence>
<evidence type="ECO:0000259" key="14">
    <source>
        <dbReference type="Pfam" id="PF25597"/>
    </source>
</evidence>
<dbReference type="Pfam" id="PF25597">
    <property type="entry name" value="SH3_retrovirus"/>
    <property type="match status" value="1"/>
</dbReference>
<sequence length="713" mass="80629">MKSPSTHKSMTPRAVLLKTGLKPTILNKPKMNVAKPKMTSFVKTAHLKRSFQRKPVAKTQIWVPKVPTGITKAPTIGSKVSTVKPIFAANWGNKGKTIKALARWIWKPKDNTSSQEYEPYDGGYVSFGHRGGKITGKGTIKTGKLEFENYLVLGKDFKVDDSHVLLRTPRQHNMYSIDLNNIVPHKNLTCLVAKAFVDESMKWHRRLGHLNFKTMNKLVRDNLVRGFPSKSFENDHSCVDCFKGKQHKASCKTKLVSSVSKPLHTLHMDLFGPTSVSSLNHKWYCLVVTDEFSRYDNGGEFKNREIDEFCTKKAARTMLANAKLPVTFWAEAVNTACYVQNRVLVSKFHNKTPYELFNGRTPTIGFLRLFRYHVVILNTSDNLGKFDAKGDEGYFIGYFMSSKAFRVFNKRTKKVEENLHVDFLENKPIKKGAGPDWLFNINTLTKSMNYVPIVVAGTSSTNIAETSNDSIWNSEAKDATPKEQDSSAGLSKSSGISNSTTTPKESLEDQMEHVSSPIVETLIPTVSSSVPTTSSNKLEDYIRDTSNPASLKEVEADLSNMESTIQVSPTPTFRINKDHPKSQIIGPVDTLVQTEYMAKNMEEQEPKRIFDALKDLSWVEAMQEELLQFKIQNVWVLVNCPKGVRPIGTKWVLKNKKDERGIVIRNKVRLVAQRYTQEERIDYEEVFAPVAKIEAIRLFLAYVGNKMLRHSNC</sequence>
<feature type="compositionally biased region" description="Low complexity" evidence="11">
    <location>
        <begin position="486"/>
        <end position="499"/>
    </location>
</feature>
<evidence type="ECO:0000256" key="3">
    <source>
        <dbReference type="ARBA" id="ARBA00022759"/>
    </source>
</evidence>
<dbReference type="Pfam" id="PF07727">
    <property type="entry name" value="RVT_2"/>
    <property type="match status" value="1"/>
</dbReference>
<dbReference type="InterPro" id="IPR057670">
    <property type="entry name" value="SH3_retrovirus"/>
</dbReference>
<protein>
    <submittedName>
        <fullName evidence="15">Reverse transcriptase domain-containing protein</fullName>
    </submittedName>
</protein>
<reference evidence="15" key="2">
    <citation type="submission" date="2022-01" db="EMBL/GenBank/DDBJ databases">
        <authorList>
            <person name="Yamashiro T."/>
            <person name="Shiraishi A."/>
            <person name="Satake H."/>
            <person name="Nakayama K."/>
        </authorList>
    </citation>
    <scope>NUCLEOTIDE SEQUENCE</scope>
</reference>
<dbReference type="SUPFAM" id="SSF53098">
    <property type="entry name" value="Ribonuclease H-like"/>
    <property type="match status" value="1"/>
</dbReference>
<comment type="caution">
    <text evidence="15">The sequence shown here is derived from an EMBL/GenBank/DDBJ whole genome shotgun (WGS) entry which is preliminary data.</text>
</comment>
<gene>
    <name evidence="15" type="ORF">Tco_0859554</name>
</gene>
<feature type="region of interest" description="Disordered" evidence="11">
    <location>
        <begin position="472"/>
        <end position="512"/>
    </location>
</feature>
<evidence type="ECO:0000256" key="5">
    <source>
        <dbReference type="ARBA" id="ARBA00022842"/>
    </source>
</evidence>
<dbReference type="InterPro" id="IPR012337">
    <property type="entry name" value="RNaseH-like_sf"/>
</dbReference>
<dbReference type="PANTHER" id="PTHR42648:SF11">
    <property type="entry name" value="TRANSPOSON TY4-P GAG-POL POLYPROTEIN"/>
    <property type="match status" value="1"/>
</dbReference>
<evidence type="ECO:0000256" key="11">
    <source>
        <dbReference type="SAM" id="MobiDB-lite"/>
    </source>
</evidence>
<keyword evidence="1" id="KW-0540">Nuclease</keyword>
<evidence type="ECO:0000256" key="1">
    <source>
        <dbReference type="ARBA" id="ARBA00022722"/>
    </source>
</evidence>
<dbReference type="Proteomes" id="UP001151760">
    <property type="component" value="Unassembled WGS sequence"/>
</dbReference>
<dbReference type="InterPro" id="IPR036397">
    <property type="entry name" value="RNaseH_sf"/>
</dbReference>
<evidence type="ECO:0000256" key="8">
    <source>
        <dbReference type="ARBA" id="ARBA00022932"/>
    </source>
</evidence>
<dbReference type="InterPro" id="IPR025724">
    <property type="entry name" value="GAG-pre-integrase_dom"/>
</dbReference>
<dbReference type="EMBL" id="BQNB010013153">
    <property type="protein sequence ID" value="GJT12512.1"/>
    <property type="molecule type" value="Genomic_DNA"/>
</dbReference>
<keyword evidence="16" id="KW-1185">Reference proteome</keyword>
<keyword evidence="3" id="KW-0255">Endonuclease</keyword>
<keyword evidence="8" id="KW-0548">Nucleotidyltransferase</keyword>
<dbReference type="PANTHER" id="PTHR42648">
    <property type="entry name" value="TRANSPOSASE, PUTATIVE-RELATED"/>
    <property type="match status" value="1"/>
</dbReference>
<keyword evidence="10" id="KW-0511">Multifunctional enzyme</keyword>
<keyword evidence="9" id="KW-0233">DNA recombination</keyword>
<keyword evidence="7 15" id="KW-0695">RNA-directed DNA polymerase</keyword>
<evidence type="ECO:0000256" key="10">
    <source>
        <dbReference type="ARBA" id="ARBA00023268"/>
    </source>
</evidence>
<evidence type="ECO:0000259" key="12">
    <source>
        <dbReference type="Pfam" id="PF07727"/>
    </source>
</evidence>
<keyword evidence="2" id="KW-0479">Metal-binding</keyword>
<organism evidence="15 16">
    <name type="scientific">Tanacetum coccineum</name>
    <dbReference type="NCBI Taxonomy" id="301880"/>
    <lineage>
        <taxon>Eukaryota</taxon>
        <taxon>Viridiplantae</taxon>
        <taxon>Streptophyta</taxon>
        <taxon>Embryophyta</taxon>
        <taxon>Tracheophyta</taxon>
        <taxon>Spermatophyta</taxon>
        <taxon>Magnoliopsida</taxon>
        <taxon>eudicotyledons</taxon>
        <taxon>Gunneridae</taxon>
        <taxon>Pentapetalae</taxon>
        <taxon>asterids</taxon>
        <taxon>campanulids</taxon>
        <taxon>Asterales</taxon>
        <taxon>Asteraceae</taxon>
        <taxon>Asteroideae</taxon>
        <taxon>Anthemideae</taxon>
        <taxon>Anthemidinae</taxon>
        <taxon>Tanacetum</taxon>
    </lineage>
</organism>
<keyword evidence="4" id="KW-0378">Hydrolase</keyword>